<keyword evidence="2" id="KW-1185">Reference proteome</keyword>
<comment type="caution">
    <text evidence="1">The sequence shown here is derived from an EMBL/GenBank/DDBJ whole genome shotgun (WGS) entry which is preliminary data.</text>
</comment>
<name>A0A2H5QIH2_CITUN</name>
<organism evidence="1 2">
    <name type="scientific">Citrus unshiu</name>
    <name type="common">Satsuma mandarin</name>
    <name type="synonym">Citrus nobilis var. unshiu</name>
    <dbReference type="NCBI Taxonomy" id="55188"/>
    <lineage>
        <taxon>Eukaryota</taxon>
        <taxon>Viridiplantae</taxon>
        <taxon>Streptophyta</taxon>
        <taxon>Embryophyta</taxon>
        <taxon>Tracheophyta</taxon>
        <taxon>Spermatophyta</taxon>
        <taxon>Magnoliopsida</taxon>
        <taxon>eudicotyledons</taxon>
        <taxon>Gunneridae</taxon>
        <taxon>Pentapetalae</taxon>
        <taxon>rosids</taxon>
        <taxon>malvids</taxon>
        <taxon>Sapindales</taxon>
        <taxon>Rutaceae</taxon>
        <taxon>Aurantioideae</taxon>
        <taxon>Citrus</taxon>
    </lineage>
</organism>
<proteinExistence type="predicted"/>
<evidence type="ECO:0000313" key="1">
    <source>
        <dbReference type="EMBL" id="GAY64427.1"/>
    </source>
</evidence>
<dbReference type="Proteomes" id="UP000236630">
    <property type="component" value="Unassembled WGS sequence"/>
</dbReference>
<sequence length="184" mass="20020">MTPHPSHSQDAKTNPKSLTINITILRKRESTATLDPVLQHWLRSHAFISPRQASIKCHYFKPPSSVTASSLSVMPSSIMRHRVKPLSAVISHRRGTAPSLANQPPKLTAVLATHHHNTLPLPANTPQNLLKTSSHSVQISNLASSSLKVYLQSPIIFMGIHWLPSSDVSPLGKDCIISSVKAAS</sequence>
<evidence type="ECO:0000313" key="2">
    <source>
        <dbReference type="Proteomes" id="UP000236630"/>
    </source>
</evidence>
<reference evidence="1 2" key="1">
    <citation type="journal article" date="2017" name="Front. Genet.">
        <title>Draft sequencing of the heterozygous diploid genome of Satsuma (Citrus unshiu Marc.) using a hybrid assembly approach.</title>
        <authorList>
            <person name="Shimizu T."/>
            <person name="Tanizawa Y."/>
            <person name="Mochizuki T."/>
            <person name="Nagasaki H."/>
            <person name="Yoshioka T."/>
            <person name="Toyoda A."/>
            <person name="Fujiyama A."/>
            <person name="Kaminuma E."/>
            <person name="Nakamura Y."/>
        </authorList>
    </citation>
    <scope>NUCLEOTIDE SEQUENCE [LARGE SCALE GENOMIC DNA]</scope>
    <source>
        <strain evidence="2">cv. Miyagawa wase</strain>
    </source>
</reference>
<gene>
    <name evidence="1" type="ORF">CUMW_233530</name>
</gene>
<dbReference type="EMBL" id="BDQV01000408">
    <property type="protein sequence ID" value="GAY64427.1"/>
    <property type="molecule type" value="Genomic_DNA"/>
</dbReference>
<dbReference type="AlphaFoldDB" id="A0A2H5QIH2"/>
<protein>
    <submittedName>
        <fullName evidence="1">Uncharacterized protein</fullName>
    </submittedName>
</protein>
<accession>A0A2H5QIH2</accession>